<name>A0A0R0ADI9_9GAMM</name>
<keyword evidence="3" id="KW-1185">Reference proteome</keyword>
<dbReference type="Pfam" id="PF09343">
    <property type="entry name" value="DUF2460"/>
    <property type="match status" value="1"/>
</dbReference>
<dbReference type="Proteomes" id="UP000050836">
    <property type="component" value="Unassembled WGS sequence"/>
</dbReference>
<dbReference type="OrthoDB" id="1685145at2"/>
<proteinExistence type="predicted"/>
<sequence>MMFIDARLDHRVAFGFSGGPEYNTLIVNLANGREQRNRQWLYPRHRYSAQYSNFLPEARDAVLAAYHACAGRLHAFRFRDHNDYIGTSEIQHPTPGTTEPLQLVKTYAFGGQETVRLIQAPVPGTFALYCDGAPITGDLDYATGIFTPATAWPVGTYTADFEFDVWVRFDNDYNAFAIGDKSGGSFVASSDIDLLEVRR</sequence>
<feature type="domain" description="DUF2460" evidence="1">
    <location>
        <begin position="5"/>
        <end position="198"/>
    </location>
</feature>
<evidence type="ECO:0000313" key="3">
    <source>
        <dbReference type="Proteomes" id="UP000050836"/>
    </source>
</evidence>
<protein>
    <recommendedName>
        <fullName evidence="1">DUF2460 domain-containing protein</fullName>
    </recommendedName>
</protein>
<dbReference type="EMBL" id="LLXS01000051">
    <property type="protein sequence ID" value="KRG38819.1"/>
    <property type="molecule type" value="Genomic_DNA"/>
</dbReference>
<dbReference type="InterPro" id="IPR011740">
    <property type="entry name" value="DUF2460"/>
</dbReference>
<comment type="caution">
    <text evidence="2">The sequence shown here is derived from an EMBL/GenBank/DDBJ whole genome shotgun (WGS) entry which is preliminary data.</text>
</comment>
<organism evidence="2 3">
    <name type="scientific">Stenotrophomonas pictorum JCM 9942</name>
    <dbReference type="NCBI Taxonomy" id="1236960"/>
    <lineage>
        <taxon>Bacteria</taxon>
        <taxon>Pseudomonadati</taxon>
        <taxon>Pseudomonadota</taxon>
        <taxon>Gammaproteobacteria</taxon>
        <taxon>Lysobacterales</taxon>
        <taxon>Lysobacteraceae</taxon>
        <taxon>Stenotrophomonas</taxon>
    </lineage>
</organism>
<gene>
    <name evidence="2" type="ORF">ARC78_15180</name>
</gene>
<dbReference type="AlphaFoldDB" id="A0A0R0ADI9"/>
<reference evidence="2 3" key="1">
    <citation type="submission" date="2015-10" db="EMBL/GenBank/DDBJ databases">
        <title>Genome sequencing and analysis of members of genus Stenotrophomonas.</title>
        <authorList>
            <person name="Patil P.P."/>
            <person name="Midha S."/>
            <person name="Patil P.B."/>
        </authorList>
    </citation>
    <scope>NUCLEOTIDE SEQUENCE [LARGE SCALE GENOMIC DNA]</scope>
    <source>
        <strain evidence="2 3">JCM 9942</strain>
    </source>
</reference>
<evidence type="ECO:0000259" key="1">
    <source>
        <dbReference type="Pfam" id="PF09343"/>
    </source>
</evidence>
<accession>A0A0R0ADI9</accession>
<evidence type="ECO:0000313" key="2">
    <source>
        <dbReference type="EMBL" id="KRG38819.1"/>
    </source>
</evidence>